<name>A0ABN6QHG5_9BACT</name>
<protein>
    <submittedName>
        <fullName evidence="1">Uncharacterized protein</fullName>
    </submittedName>
</protein>
<proteinExistence type="predicted"/>
<sequence length="243" mass="27200">MDKKGESLPVPKLIFGAMLSVPSPLNFESGDKVQEQVLTAEDSTGKKLGVVTFNLGFLGDPSRESVNKVVVYGECLRLPAADAAWVRLRGTLRVPVARERETPLYEFPLEEKEVKKDVPLSPYAEREQKGDIIVAEEEPACEWTVSLAERKGEEFAVRVSLGSEHRFMIDEWQLFDGKGRKIDSSVLSFFGSVSENFQEDGYVLQFPYQGELPVLKVKLLYKQHVDIVTVPVDVRIGLGGQRK</sequence>
<dbReference type="Proteomes" id="UP001062263">
    <property type="component" value="Chromosome"/>
</dbReference>
<dbReference type="EMBL" id="AP025943">
    <property type="protein sequence ID" value="BDL42750.1"/>
    <property type="molecule type" value="Genomic_DNA"/>
</dbReference>
<keyword evidence="2" id="KW-1185">Reference proteome</keyword>
<gene>
    <name evidence="1" type="ORF">Abiwalacus_03240</name>
</gene>
<evidence type="ECO:0000313" key="1">
    <source>
        <dbReference type="EMBL" id="BDL42750.1"/>
    </source>
</evidence>
<organism evidence="1 2">
    <name type="scientific">Akkermansia biwaensis</name>
    <dbReference type="NCBI Taxonomy" id="2946555"/>
    <lineage>
        <taxon>Bacteria</taxon>
        <taxon>Pseudomonadati</taxon>
        <taxon>Verrucomicrobiota</taxon>
        <taxon>Verrucomicrobiia</taxon>
        <taxon>Verrucomicrobiales</taxon>
        <taxon>Akkermansiaceae</taxon>
        <taxon>Akkermansia</taxon>
    </lineage>
</organism>
<evidence type="ECO:0000313" key="2">
    <source>
        <dbReference type="Proteomes" id="UP001062263"/>
    </source>
</evidence>
<reference evidence="1" key="1">
    <citation type="submission" date="2022-06" db="EMBL/GenBank/DDBJ databases">
        <title>Akkermansia biwalacus sp. nov., an anaerobic mucin-degrading bacterium isolated from human intestine.</title>
        <authorList>
            <person name="Kobayashi Y."/>
            <person name="Inoue S."/>
            <person name="Kawahara T."/>
            <person name="Kohda N."/>
        </authorList>
    </citation>
    <scope>NUCLEOTIDE SEQUENCE</scope>
    <source>
        <strain evidence="1">WON2089</strain>
    </source>
</reference>
<accession>A0ABN6QHG5</accession>